<organism evidence="1 2">
    <name type="scientific">Platanthera guangdongensis</name>
    <dbReference type="NCBI Taxonomy" id="2320717"/>
    <lineage>
        <taxon>Eukaryota</taxon>
        <taxon>Viridiplantae</taxon>
        <taxon>Streptophyta</taxon>
        <taxon>Embryophyta</taxon>
        <taxon>Tracheophyta</taxon>
        <taxon>Spermatophyta</taxon>
        <taxon>Magnoliopsida</taxon>
        <taxon>Liliopsida</taxon>
        <taxon>Asparagales</taxon>
        <taxon>Orchidaceae</taxon>
        <taxon>Orchidoideae</taxon>
        <taxon>Orchideae</taxon>
        <taxon>Orchidinae</taxon>
        <taxon>Platanthera</taxon>
    </lineage>
</organism>
<evidence type="ECO:0000313" key="2">
    <source>
        <dbReference type="Proteomes" id="UP001412067"/>
    </source>
</evidence>
<evidence type="ECO:0000313" key="1">
    <source>
        <dbReference type="EMBL" id="KAK8945801.1"/>
    </source>
</evidence>
<keyword evidence="2" id="KW-1185">Reference proteome</keyword>
<protein>
    <submittedName>
        <fullName evidence="1">Primary amine oxidase</fullName>
    </submittedName>
</protein>
<accession>A0ABR2LNE3</accession>
<sequence>MSTAPTTHVRRWGWPGRMTMPANLVGATSTLRSTFPAKRKRRRSMLKLYEPYEFHMVNAEKTTHLGNLVGYKVVPVGTAAALLGPNDPPQLR</sequence>
<dbReference type="EMBL" id="JBBWWR010000017">
    <property type="protein sequence ID" value="KAK8945801.1"/>
    <property type="molecule type" value="Genomic_DNA"/>
</dbReference>
<proteinExistence type="predicted"/>
<dbReference type="SUPFAM" id="SSF49998">
    <property type="entry name" value="Amine oxidase catalytic domain"/>
    <property type="match status" value="1"/>
</dbReference>
<gene>
    <name evidence="1" type="ORF">KSP40_PGU013069</name>
</gene>
<dbReference type="Proteomes" id="UP001412067">
    <property type="component" value="Unassembled WGS sequence"/>
</dbReference>
<reference evidence="1 2" key="1">
    <citation type="journal article" date="2022" name="Nat. Plants">
        <title>Genomes of leafy and leafless Platanthera orchids illuminate the evolution of mycoheterotrophy.</title>
        <authorList>
            <person name="Li M.H."/>
            <person name="Liu K.W."/>
            <person name="Li Z."/>
            <person name="Lu H.C."/>
            <person name="Ye Q.L."/>
            <person name="Zhang D."/>
            <person name="Wang J.Y."/>
            <person name="Li Y.F."/>
            <person name="Zhong Z.M."/>
            <person name="Liu X."/>
            <person name="Yu X."/>
            <person name="Liu D.K."/>
            <person name="Tu X.D."/>
            <person name="Liu B."/>
            <person name="Hao Y."/>
            <person name="Liao X.Y."/>
            <person name="Jiang Y.T."/>
            <person name="Sun W.H."/>
            <person name="Chen J."/>
            <person name="Chen Y.Q."/>
            <person name="Ai Y."/>
            <person name="Zhai J.W."/>
            <person name="Wu S.S."/>
            <person name="Zhou Z."/>
            <person name="Hsiao Y.Y."/>
            <person name="Wu W.L."/>
            <person name="Chen Y.Y."/>
            <person name="Lin Y.F."/>
            <person name="Hsu J.L."/>
            <person name="Li C.Y."/>
            <person name="Wang Z.W."/>
            <person name="Zhao X."/>
            <person name="Zhong W.Y."/>
            <person name="Ma X.K."/>
            <person name="Ma L."/>
            <person name="Huang J."/>
            <person name="Chen G.Z."/>
            <person name="Huang M.Z."/>
            <person name="Huang L."/>
            <person name="Peng D.H."/>
            <person name="Luo Y.B."/>
            <person name="Zou S.Q."/>
            <person name="Chen S.P."/>
            <person name="Lan S."/>
            <person name="Tsai W.C."/>
            <person name="Van de Peer Y."/>
            <person name="Liu Z.J."/>
        </authorList>
    </citation>
    <scope>NUCLEOTIDE SEQUENCE [LARGE SCALE GENOMIC DNA]</scope>
    <source>
        <strain evidence="1">Lor288</strain>
    </source>
</reference>
<name>A0ABR2LNE3_9ASPA</name>
<comment type="caution">
    <text evidence="1">The sequence shown here is derived from an EMBL/GenBank/DDBJ whole genome shotgun (WGS) entry which is preliminary data.</text>
</comment>
<dbReference type="InterPro" id="IPR036460">
    <property type="entry name" value="Cu_amine_oxidase_C_sf"/>
</dbReference>